<dbReference type="GO" id="GO:0005965">
    <property type="term" value="C:protein farnesyltransferase complex"/>
    <property type="evidence" value="ECO:0007669"/>
    <property type="project" value="TreeGrafter"/>
</dbReference>
<dbReference type="PANTHER" id="PTHR11129:SF1">
    <property type="entry name" value="PROTEIN FARNESYLTRANSFERASE_GERANYLGERANYLTRANSFERASE TYPE-1 SUBUNIT ALPHA"/>
    <property type="match status" value="1"/>
</dbReference>
<evidence type="ECO:0000256" key="9">
    <source>
        <dbReference type="ARBA" id="ARBA00040965"/>
    </source>
</evidence>
<reference evidence="14" key="2">
    <citation type="submission" date="2021-01" db="EMBL/GenBank/DDBJ databases">
        <authorList>
            <person name="Schikora-Tamarit M.A."/>
        </authorList>
    </citation>
    <scope>NUCLEOTIDE SEQUENCE</scope>
    <source>
        <strain evidence="14">NCAIM Y.01608</strain>
    </source>
</reference>
<dbReference type="Gene3D" id="1.25.40.120">
    <property type="entry name" value="Protein prenylyltransferase"/>
    <property type="match status" value="1"/>
</dbReference>
<evidence type="ECO:0000313" key="14">
    <source>
        <dbReference type="EMBL" id="KAH3676687.1"/>
    </source>
</evidence>
<evidence type="ECO:0000256" key="11">
    <source>
        <dbReference type="ARBA" id="ARBA00042436"/>
    </source>
</evidence>
<evidence type="ECO:0000256" key="5">
    <source>
        <dbReference type="ARBA" id="ARBA00022602"/>
    </source>
</evidence>
<evidence type="ECO:0000256" key="13">
    <source>
        <dbReference type="ARBA" id="ARBA00043219"/>
    </source>
</evidence>
<dbReference type="Proteomes" id="UP000788993">
    <property type="component" value="Unassembled WGS sequence"/>
</dbReference>
<reference evidence="14" key="1">
    <citation type="journal article" date="2021" name="Open Biol.">
        <title>Shared evolutionary footprints suggest mitochondrial oxidative damage underlies multiple complex I losses in fungi.</title>
        <authorList>
            <person name="Schikora-Tamarit M.A."/>
            <person name="Marcet-Houben M."/>
            <person name="Nosek J."/>
            <person name="Gabaldon T."/>
        </authorList>
    </citation>
    <scope>NUCLEOTIDE SEQUENCE</scope>
    <source>
        <strain evidence="14">NCAIM Y.01608</strain>
    </source>
</reference>
<dbReference type="PROSITE" id="PS51147">
    <property type="entry name" value="PFTA"/>
    <property type="match status" value="4"/>
</dbReference>
<evidence type="ECO:0000256" key="8">
    <source>
        <dbReference type="ARBA" id="ARBA00022842"/>
    </source>
</evidence>
<protein>
    <recommendedName>
        <fullName evidence="9">Protein farnesyltransferase/geranylgeranyltransferase type-1 subunit alpha</fullName>
        <ecNumber evidence="4">2.5.1.58</ecNumber>
        <ecNumber evidence="3">2.5.1.59</ecNumber>
    </recommendedName>
    <alternativeName>
        <fullName evidence="12">CAAX farnesyltransferase subunit alpha</fullName>
    </alternativeName>
    <alternativeName>
        <fullName evidence="11">FTase-alpha</fullName>
    </alternativeName>
    <alternativeName>
        <fullName evidence="10">Ras proteins prenyltransferase subunit alpha</fullName>
    </alternativeName>
    <alternativeName>
        <fullName evidence="13">Type I protein geranyl-geranyltransferase subunit alpha</fullName>
    </alternativeName>
</protein>
<evidence type="ECO:0000313" key="15">
    <source>
        <dbReference type="Proteomes" id="UP000788993"/>
    </source>
</evidence>
<keyword evidence="7" id="KW-0677">Repeat</keyword>
<organism evidence="14 15">
    <name type="scientific">Ogataea polymorpha</name>
    <dbReference type="NCBI Taxonomy" id="460523"/>
    <lineage>
        <taxon>Eukaryota</taxon>
        <taxon>Fungi</taxon>
        <taxon>Dikarya</taxon>
        <taxon>Ascomycota</taxon>
        <taxon>Saccharomycotina</taxon>
        <taxon>Pichiomycetes</taxon>
        <taxon>Pichiales</taxon>
        <taxon>Pichiaceae</taxon>
        <taxon>Ogataea</taxon>
    </lineage>
</organism>
<dbReference type="GO" id="GO:0004660">
    <property type="term" value="F:protein farnesyltransferase activity"/>
    <property type="evidence" value="ECO:0007669"/>
    <property type="project" value="UniProtKB-EC"/>
</dbReference>
<dbReference type="EC" id="2.5.1.59" evidence="3"/>
<dbReference type="EC" id="2.5.1.58" evidence="4"/>
<accession>A0A9P8PRB9</accession>
<keyword evidence="5" id="KW-0637">Prenyltransferase</keyword>
<dbReference type="AlphaFoldDB" id="A0A9P8PRB9"/>
<gene>
    <name evidence="14" type="ORF">OGATHE_001176</name>
</gene>
<keyword evidence="15" id="KW-1185">Reference proteome</keyword>
<dbReference type="SUPFAM" id="SSF48439">
    <property type="entry name" value="Protein prenylyltransferase"/>
    <property type="match status" value="1"/>
</dbReference>
<dbReference type="InterPro" id="IPR002088">
    <property type="entry name" value="Prenyl_trans_a"/>
</dbReference>
<comment type="caution">
    <text evidence="14">The sequence shown here is derived from an EMBL/GenBank/DDBJ whole genome shotgun (WGS) entry which is preliminary data.</text>
</comment>
<dbReference type="PANTHER" id="PTHR11129">
    <property type="entry name" value="PROTEIN FARNESYLTRANSFERASE ALPHA SUBUNIT/RAB GERANYLGERANYL TRANSFERASE ALPHA SUBUNIT"/>
    <property type="match status" value="1"/>
</dbReference>
<evidence type="ECO:0000256" key="7">
    <source>
        <dbReference type="ARBA" id="ARBA00022737"/>
    </source>
</evidence>
<proteinExistence type="inferred from homology"/>
<evidence type="ECO:0000256" key="1">
    <source>
        <dbReference type="ARBA" id="ARBA00001946"/>
    </source>
</evidence>
<keyword evidence="8" id="KW-0460">Magnesium</keyword>
<comment type="similarity">
    <text evidence="2">Belongs to the protein prenyltransferase subunit alpha family.</text>
</comment>
<name>A0A9P8PRB9_9ASCO</name>
<evidence type="ECO:0000256" key="4">
    <source>
        <dbReference type="ARBA" id="ARBA00012702"/>
    </source>
</evidence>
<dbReference type="EMBL" id="JAEUBD010000146">
    <property type="protein sequence ID" value="KAH3676687.1"/>
    <property type="molecule type" value="Genomic_DNA"/>
</dbReference>
<evidence type="ECO:0000256" key="2">
    <source>
        <dbReference type="ARBA" id="ARBA00006734"/>
    </source>
</evidence>
<keyword evidence="6" id="KW-0808">Transferase</keyword>
<dbReference type="GO" id="GO:0005953">
    <property type="term" value="C:CAAX-protein geranylgeranyltransferase complex"/>
    <property type="evidence" value="ECO:0007669"/>
    <property type="project" value="TreeGrafter"/>
</dbReference>
<comment type="cofactor">
    <cofactor evidence="1">
        <name>Mg(2+)</name>
        <dbReference type="ChEBI" id="CHEBI:18420"/>
    </cofactor>
</comment>
<sequence>MYDYSDIVVEEPVDPSPLCQILYSDEFKQLIGIAKALMRSNEHSERALKITERVIEKVAAHYTIWSYRLSIVKGLQNYPLDKELEWCGQIAVHNPKNYQIWHYRSLIIQLILERFGSFDLKQEYPLLEKMLDQDSKNYHVWSYRRWLVERFDLFRDTNELKYTGKMLEEDVRNNSAWNHRFFVLLGDKKTLTNDQIQAEIEYVMAKVDIAPTNPSSWNYLKGIYNKLNMDVTNLQPLATKYSNLNSVHSQYAFELLAEIFEKQKLFDQAIDVYALLEEKDSIRKRYWRWRSSRLSF</sequence>
<evidence type="ECO:0000256" key="10">
    <source>
        <dbReference type="ARBA" id="ARBA00041392"/>
    </source>
</evidence>
<evidence type="ECO:0000256" key="6">
    <source>
        <dbReference type="ARBA" id="ARBA00022679"/>
    </source>
</evidence>
<dbReference type="Pfam" id="PF01239">
    <property type="entry name" value="PPTA"/>
    <property type="match status" value="4"/>
</dbReference>
<evidence type="ECO:0000256" key="3">
    <source>
        <dbReference type="ARBA" id="ARBA00012700"/>
    </source>
</evidence>
<evidence type="ECO:0000256" key="12">
    <source>
        <dbReference type="ARBA" id="ARBA00043086"/>
    </source>
</evidence>
<dbReference type="GO" id="GO:0004662">
    <property type="term" value="F:CAAX-protein geranylgeranyltransferase activity"/>
    <property type="evidence" value="ECO:0007669"/>
    <property type="project" value="UniProtKB-EC"/>
</dbReference>